<protein>
    <recommendedName>
        <fullName evidence="8">BZIP domain-containing protein</fullName>
    </recommendedName>
</protein>
<dbReference type="Pfam" id="PF07716">
    <property type="entry name" value="bZIP_2"/>
    <property type="match status" value="1"/>
</dbReference>
<keyword evidence="3" id="KW-0238">DNA-binding</keyword>
<dbReference type="GO" id="GO:0005634">
    <property type="term" value="C:nucleus"/>
    <property type="evidence" value="ECO:0007669"/>
    <property type="project" value="UniProtKB-SubCell"/>
</dbReference>
<keyword evidence="2" id="KW-0805">Transcription regulation</keyword>
<keyword evidence="4" id="KW-0804">Transcription</keyword>
<evidence type="ECO:0000256" key="5">
    <source>
        <dbReference type="ARBA" id="ARBA00023242"/>
    </source>
</evidence>
<gene>
    <name evidence="9" type="ORF">BCR43DRAFT_491493</name>
</gene>
<evidence type="ECO:0000313" key="10">
    <source>
        <dbReference type="Proteomes" id="UP000242180"/>
    </source>
</evidence>
<dbReference type="Proteomes" id="UP000242180">
    <property type="component" value="Unassembled WGS sequence"/>
</dbReference>
<keyword evidence="5" id="KW-0539">Nucleus</keyword>
<dbReference type="InParanoid" id="A0A1X2HC20"/>
<dbReference type="AlphaFoldDB" id="A0A1X2HC20"/>
<feature type="domain" description="BZIP" evidence="8">
    <location>
        <begin position="70"/>
        <end position="128"/>
    </location>
</feature>
<dbReference type="InterPro" id="IPR004827">
    <property type="entry name" value="bZIP"/>
</dbReference>
<dbReference type="OMA" id="MEYMTCS"/>
<evidence type="ECO:0000256" key="3">
    <source>
        <dbReference type="ARBA" id="ARBA00023125"/>
    </source>
</evidence>
<dbReference type="PROSITE" id="PS00036">
    <property type="entry name" value="BZIP_BASIC"/>
    <property type="match status" value="1"/>
</dbReference>
<reference evidence="9 10" key="1">
    <citation type="submission" date="2016-07" db="EMBL/GenBank/DDBJ databases">
        <title>Pervasive Adenine N6-methylation of Active Genes in Fungi.</title>
        <authorList>
            <consortium name="DOE Joint Genome Institute"/>
            <person name="Mondo S.J."/>
            <person name="Dannebaum R.O."/>
            <person name="Kuo R.C."/>
            <person name="Labutti K."/>
            <person name="Haridas S."/>
            <person name="Kuo A."/>
            <person name="Salamov A."/>
            <person name="Ahrendt S.R."/>
            <person name="Lipzen A."/>
            <person name="Sullivan W."/>
            <person name="Andreopoulos W.B."/>
            <person name="Clum A."/>
            <person name="Lindquist E."/>
            <person name="Daum C."/>
            <person name="Ramamoorthy G.K."/>
            <person name="Gryganskyi A."/>
            <person name="Culley D."/>
            <person name="Magnuson J.K."/>
            <person name="James T.Y."/>
            <person name="O'Malley M.A."/>
            <person name="Stajich J.E."/>
            <person name="Spatafora J.W."/>
            <person name="Visel A."/>
            <person name="Grigoriev I.V."/>
        </authorList>
    </citation>
    <scope>NUCLEOTIDE SEQUENCE [LARGE SCALE GENOMIC DNA]</scope>
    <source>
        <strain evidence="9 10">NRRL 2496</strain>
    </source>
</reference>
<keyword evidence="6" id="KW-0175">Coiled coil</keyword>
<dbReference type="InterPro" id="IPR046347">
    <property type="entry name" value="bZIP_sf"/>
</dbReference>
<evidence type="ECO:0000313" key="9">
    <source>
        <dbReference type="EMBL" id="ORY96322.1"/>
    </source>
</evidence>
<evidence type="ECO:0000256" key="1">
    <source>
        <dbReference type="ARBA" id="ARBA00004123"/>
    </source>
</evidence>
<organism evidence="9 10">
    <name type="scientific">Syncephalastrum racemosum</name>
    <name type="common">Filamentous fungus</name>
    <dbReference type="NCBI Taxonomy" id="13706"/>
    <lineage>
        <taxon>Eukaryota</taxon>
        <taxon>Fungi</taxon>
        <taxon>Fungi incertae sedis</taxon>
        <taxon>Mucoromycota</taxon>
        <taxon>Mucoromycotina</taxon>
        <taxon>Mucoromycetes</taxon>
        <taxon>Mucorales</taxon>
        <taxon>Syncephalastraceae</taxon>
        <taxon>Syncephalastrum</taxon>
    </lineage>
</organism>
<feature type="compositionally biased region" description="Low complexity" evidence="7">
    <location>
        <begin position="26"/>
        <end position="60"/>
    </location>
</feature>
<evidence type="ECO:0000259" key="8">
    <source>
        <dbReference type="PROSITE" id="PS50217"/>
    </source>
</evidence>
<dbReference type="EMBL" id="MCGN01000005">
    <property type="protein sequence ID" value="ORY96322.1"/>
    <property type="molecule type" value="Genomic_DNA"/>
</dbReference>
<dbReference type="GO" id="GO:0001228">
    <property type="term" value="F:DNA-binding transcription activator activity, RNA polymerase II-specific"/>
    <property type="evidence" value="ECO:0007669"/>
    <property type="project" value="TreeGrafter"/>
</dbReference>
<evidence type="ECO:0000256" key="7">
    <source>
        <dbReference type="SAM" id="MobiDB-lite"/>
    </source>
</evidence>
<evidence type="ECO:0000256" key="4">
    <source>
        <dbReference type="ARBA" id="ARBA00023163"/>
    </source>
</evidence>
<feature type="coiled-coil region" evidence="6">
    <location>
        <begin position="83"/>
        <end position="131"/>
    </location>
</feature>
<evidence type="ECO:0000256" key="6">
    <source>
        <dbReference type="SAM" id="Coils"/>
    </source>
</evidence>
<sequence>MSAQKCMSIDAIVGPSTPPPEPLSPPDSTFDSFSSSGSMSPTYSEVKYPLSTSSPPSSTTNKHNSASLDERRHRNKIASAKYRAKKQASMRAMAQKLAELSAENASLQRELSRAKDDNKALRQVCESLVAKQPQ</sequence>
<dbReference type="PROSITE" id="PS50217">
    <property type="entry name" value="BZIP"/>
    <property type="match status" value="1"/>
</dbReference>
<dbReference type="PANTHER" id="PTHR13044:SF14">
    <property type="entry name" value="CRYPTOCEPHAL, ISOFORM A"/>
    <property type="match status" value="1"/>
</dbReference>
<comment type="caution">
    <text evidence="9">The sequence shown here is derived from an EMBL/GenBank/DDBJ whole genome shotgun (WGS) entry which is preliminary data.</text>
</comment>
<dbReference type="GO" id="GO:0000977">
    <property type="term" value="F:RNA polymerase II transcription regulatory region sequence-specific DNA binding"/>
    <property type="evidence" value="ECO:0007669"/>
    <property type="project" value="TreeGrafter"/>
</dbReference>
<keyword evidence="10" id="KW-1185">Reference proteome</keyword>
<feature type="compositionally biased region" description="Pro residues" evidence="7">
    <location>
        <begin position="16"/>
        <end position="25"/>
    </location>
</feature>
<proteinExistence type="predicted"/>
<comment type="subcellular location">
    <subcellularLocation>
        <location evidence="1">Nucleus</location>
    </subcellularLocation>
</comment>
<feature type="region of interest" description="Disordered" evidence="7">
    <location>
        <begin position="1"/>
        <end position="75"/>
    </location>
</feature>
<evidence type="ECO:0000256" key="2">
    <source>
        <dbReference type="ARBA" id="ARBA00023015"/>
    </source>
</evidence>
<dbReference type="SUPFAM" id="SSF57959">
    <property type="entry name" value="Leucine zipper domain"/>
    <property type="match status" value="1"/>
</dbReference>
<accession>A0A1X2HC20</accession>
<dbReference type="PANTHER" id="PTHR13044">
    <property type="entry name" value="ACTIVATING TRANSCRIPTION FACTOR ATF 4/5"/>
    <property type="match status" value="1"/>
</dbReference>
<dbReference type="SMART" id="SM00338">
    <property type="entry name" value="BRLZ"/>
    <property type="match status" value="1"/>
</dbReference>
<dbReference type="OrthoDB" id="1939598at2759"/>
<dbReference type="Gene3D" id="1.20.5.170">
    <property type="match status" value="1"/>
</dbReference>
<name>A0A1X2HC20_SYNRA</name>